<dbReference type="Proteomes" id="UP000604046">
    <property type="component" value="Unassembled WGS sequence"/>
</dbReference>
<feature type="region of interest" description="Disordered" evidence="2">
    <location>
        <begin position="158"/>
        <end position="191"/>
    </location>
</feature>
<gene>
    <name evidence="5" type="primary">Usp25</name>
    <name evidence="5" type="ORF">SNAT2548_LOCUS27936</name>
</gene>
<dbReference type="InterPro" id="IPR015940">
    <property type="entry name" value="UBA"/>
</dbReference>
<dbReference type="PANTHER" id="PTHR24006:SF644">
    <property type="entry name" value="UBIQUITIN CARBOXYL-TERMINAL HYDROLASE 7"/>
    <property type="match status" value="1"/>
</dbReference>
<feature type="domain" description="UBA" evidence="3">
    <location>
        <begin position="1"/>
        <end position="38"/>
    </location>
</feature>
<dbReference type="SUPFAM" id="SSF46934">
    <property type="entry name" value="UBA-like"/>
    <property type="match status" value="1"/>
</dbReference>
<dbReference type="CDD" id="cd14291">
    <property type="entry name" value="UBA1_NUB1_like"/>
    <property type="match status" value="1"/>
</dbReference>
<dbReference type="SMART" id="SM00165">
    <property type="entry name" value="UBA"/>
    <property type="match status" value="1"/>
</dbReference>
<feature type="region of interest" description="Disordered" evidence="2">
    <location>
        <begin position="260"/>
        <end position="290"/>
    </location>
</feature>
<dbReference type="Pfam" id="PF00627">
    <property type="entry name" value="UBA"/>
    <property type="match status" value="1"/>
</dbReference>
<feature type="domain" description="USP" evidence="4">
    <location>
        <begin position="124"/>
        <end position="680"/>
    </location>
</feature>
<feature type="coiled-coil region" evidence="1">
    <location>
        <begin position="418"/>
        <end position="445"/>
    </location>
</feature>
<keyword evidence="1" id="KW-0175">Coiled coil</keyword>
<reference evidence="5" key="1">
    <citation type="submission" date="2021-02" db="EMBL/GenBank/DDBJ databases">
        <authorList>
            <person name="Dougan E. K."/>
            <person name="Rhodes N."/>
            <person name="Thang M."/>
            <person name="Chan C."/>
        </authorList>
    </citation>
    <scope>NUCLEOTIDE SEQUENCE</scope>
</reference>
<dbReference type="InterPro" id="IPR018200">
    <property type="entry name" value="USP_CS"/>
</dbReference>
<feature type="region of interest" description="Disordered" evidence="2">
    <location>
        <begin position="753"/>
        <end position="773"/>
    </location>
</feature>
<dbReference type="GO" id="GO:0016579">
    <property type="term" value="P:protein deubiquitination"/>
    <property type="evidence" value="ECO:0007669"/>
    <property type="project" value="InterPro"/>
</dbReference>
<name>A0A812SX28_9DINO</name>
<dbReference type="GO" id="GO:0031647">
    <property type="term" value="P:regulation of protein stability"/>
    <property type="evidence" value="ECO:0007669"/>
    <property type="project" value="TreeGrafter"/>
</dbReference>
<dbReference type="PROSITE" id="PS50030">
    <property type="entry name" value="UBA"/>
    <property type="match status" value="1"/>
</dbReference>
<feature type="compositionally biased region" description="Basic and acidic residues" evidence="2">
    <location>
        <begin position="266"/>
        <end position="278"/>
    </location>
</feature>
<feature type="compositionally biased region" description="Polar residues" evidence="2">
    <location>
        <begin position="849"/>
        <end position="865"/>
    </location>
</feature>
<dbReference type="InterPro" id="IPR009060">
    <property type="entry name" value="UBA-like_sf"/>
</dbReference>
<sequence>MDSDVQQLVDMGFGYPEAELALREAGNMEQALELLLTGTLSTEPAEPDETKPDKANRFSPLDTAAPDNEWPELPKPSTSSGYAKGSERPPGLDQAKDDLGAAWDLSMEDMVPTPQMPRPNGLPCGLLNVGNTCYVNSLLQTLFHAEQFRDQLLSFRPPAAEDRSKSAQGAQGAPGAPGGQGAHTAESMAAERRREHALQLVLELRKLFAYCHLSERSCVSPAQLLHELVDLQGHQLPVGGQEDVSEFMLKFVDQLEEGIASDATEEGAKGTQEDESSKNSRSSESSKSSTVLHELLYGEQVQIFSYVDKQTASEPDKEPIEPIEPIVSSEQSDFLQIFLDVKYRNLYAAWAAANEQCVDYTTPAGSKAQGKTRVWIRRLPKLLFFQLQRVAFDPETKEQVKLEDEFDFESTIYPDRFMQRNEATVLQVEQTAQRLRQQMLEKELALQRFRQYQAAECPSTSLPVTTLLRGAANCLEANAMALRLGLRSDRSSEESQESEHGKHGEHGEHGEVLKDPVHSAALTAWTTSTKDADVDWIQAWRASASDPVQTLRALADTCQNQEGRLQEEVTSLDRQLSEAYAPLQKEPYHLYGIWVHQGQEAEARSGHYVAFLKDWRKNRWMRFSDSSVQVATWEEVRKAALGGDCGEGEGGTSPQNAQSGAQNVRSKSRSSAYVLVYMEAGLAESQQKEPDAAGDLVRLIPAELLEEIQTDNRALQNERGSWQEQVKVRELRQHAQAIFQEYAMLLHRWEPKKRLGDASGNPHSQDPNHRKQLNDPALMGIELYLYKSGGEQEVFHYLLKKSLDEQRKVRCWQLEDEGRILSFLAETLRSQDCYVKMLREKSSGECNEGPNSASTERPNSEPSTSGRERRECELVELDHEALLSKYNNVLVEAHILDEALQLLKREGGLALPRAIGLLAMLWAQFSLDLDYQFRHNEVLLVLSALMYNTVSCIEDQDVLLHQNYRELGEYFYIVLSCVEWPRNWKLPLQQRILKMFPNAADVMETALNAVLHARAEREGATGVVATSTHADQKQLVLVRSLVYLDGKTLEDFGEHPPPGEAFFDRHRALWSWAMQNDKLLAKEFVSLASPT</sequence>
<comment type="caution">
    <text evidence="5">The sequence shown here is derived from an EMBL/GenBank/DDBJ whole genome shotgun (WGS) entry which is preliminary data.</text>
</comment>
<feature type="region of interest" description="Disordered" evidence="2">
    <location>
        <begin position="642"/>
        <end position="665"/>
    </location>
</feature>
<dbReference type="Gene3D" id="1.10.8.10">
    <property type="entry name" value="DNA helicase RuvA subunit, C-terminal domain"/>
    <property type="match status" value="1"/>
</dbReference>
<evidence type="ECO:0000256" key="1">
    <source>
        <dbReference type="SAM" id="Coils"/>
    </source>
</evidence>
<dbReference type="InterPro" id="IPR001394">
    <property type="entry name" value="Peptidase_C19_UCH"/>
</dbReference>
<protein>
    <submittedName>
        <fullName evidence="5">Usp25 protein</fullName>
    </submittedName>
</protein>
<dbReference type="InterPro" id="IPR028889">
    <property type="entry name" value="USP"/>
</dbReference>
<dbReference type="EMBL" id="CAJNDS010002496">
    <property type="protein sequence ID" value="CAE7498748.1"/>
    <property type="molecule type" value="Genomic_DNA"/>
</dbReference>
<dbReference type="InterPro" id="IPR038765">
    <property type="entry name" value="Papain-like_cys_pep_sf"/>
</dbReference>
<evidence type="ECO:0000256" key="2">
    <source>
        <dbReference type="SAM" id="MobiDB-lite"/>
    </source>
</evidence>
<dbReference type="GO" id="GO:0004843">
    <property type="term" value="F:cysteine-type deubiquitinase activity"/>
    <property type="evidence" value="ECO:0007669"/>
    <property type="project" value="InterPro"/>
</dbReference>
<dbReference type="PROSITE" id="PS50235">
    <property type="entry name" value="USP_3"/>
    <property type="match status" value="1"/>
</dbReference>
<feature type="region of interest" description="Disordered" evidence="2">
    <location>
        <begin position="843"/>
        <end position="870"/>
    </location>
</feature>
<keyword evidence="6" id="KW-1185">Reference proteome</keyword>
<accession>A0A812SX28</accession>
<dbReference type="InterPro" id="IPR050164">
    <property type="entry name" value="Peptidase_C19"/>
</dbReference>
<dbReference type="Gene3D" id="3.90.70.10">
    <property type="entry name" value="Cysteine proteinases"/>
    <property type="match status" value="1"/>
</dbReference>
<evidence type="ECO:0000259" key="4">
    <source>
        <dbReference type="PROSITE" id="PS50235"/>
    </source>
</evidence>
<dbReference type="PANTHER" id="PTHR24006">
    <property type="entry name" value="UBIQUITIN CARBOXYL-TERMINAL HYDROLASE"/>
    <property type="match status" value="1"/>
</dbReference>
<dbReference type="SUPFAM" id="SSF54001">
    <property type="entry name" value="Cysteine proteinases"/>
    <property type="match status" value="1"/>
</dbReference>
<evidence type="ECO:0000313" key="5">
    <source>
        <dbReference type="EMBL" id="CAE7498748.1"/>
    </source>
</evidence>
<dbReference type="OrthoDB" id="2420415at2759"/>
<dbReference type="GO" id="GO:0005634">
    <property type="term" value="C:nucleus"/>
    <property type="evidence" value="ECO:0007669"/>
    <property type="project" value="TreeGrafter"/>
</dbReference>
<feature type="compositionally biased region" description="Polar residues" evidence="2">
    <location>
        <begin position="652"/>
        <end position="665"/>
    </location>
</feature>
<feature type="region of interest" description="Disordered" evidence="2">
    <location>
        <begin position="487"/>
        <end position="511"/>
    </location>
</feature>
<evidence type="ECO:0000259" key="3">
    <source>
        <dbReference type="PROSITE" id="PS50030"/>
    </source>
</evidence>
<proteinExistence type="predicted"/>
<dbReference type="AlphaFoldDB" id="A0A812SX28"/>
<organism evidence="5 6">
    <name type="scientific">Symbiodinium natans</name>
    <dbReference type="NCBI Taxonomy" id="878477"/>
    <lineage>
        <taxon>Eukaryota</taxon>
        <taxon>Sar</taxon>
        <taxon>Alveolata</taxon>
        <taxon>Dinophyceae</taxon>
        <taxon>Suessiales</taxon>
        <taxon>Symbiodiniaceae</taxon>
        <taxon>Symbiodinium</taxon>
    </lineage>
</organism>
<dbReference type="CDD" id="cd02257">
    <property type="entry name" value="Peptidase_C19"/>
    <property type="match status" value="1"/>
</dbReference>
<dbReference type="Pfam" id="PF00443">
    <property type="entry name" value="UCH"/>
    <property type="match status" value="1"/>
</dbReference>
<evidence type="ECO:0000313" key="6">
    <source>
        <dbReference type="Proteomes" id="UP000604046"/>
    </source>
</evidence>
<dbReference type="GO" id="GO:0005829">
    <property type="term" value="C:cytosol"/>
    <property type="evidence" value="ECO:0007669"/>
    <property type="project" value="TreeGrafter"/>
</dbReference>
<dbReference type="PROSITE" id="PS00972">
    <property type="entry name" value="USP_1"/>
    <property type="match status" value="1"/>
</dbReference>
<feature type="region of interest" description="Disordered" evidence="2">
    <location>
        <begin position="36"/>
        <end position="97"/>
    </location>
</feature>
<feature type="compositionally biased region" description="Low complexity" evidence="2">
    <location>
        <begin position="279"/>
        <end position="289"/>
    </location>
</feature>